<keyword evidence="1" id="KW-0812">Transmembrane</keyword>
<comment type="caution">
    <text evidence="2">The sequence shown here is derived from an EMBL/GenBank/DDBJ whole genome shotgun (WGS) entry which is preliminary data.</text>
</comment>
<proteinExistence type="predicted"/>
<protein>
    <recommendedName>
        <fullName evidence="4">Alkaline shock response membrane anchor protein AmaP</fullName>
    </recommendedName>
</protein>
<dbReference type="Proteomes" id="UP000776164">
    <property type="component" value="Unassembled WGS sequence"/>
</dbReference>
<evidence type="ECO:0008006" key="4">
    <source>
        <dbReference type="Google" id="ProtNLM"/>
    </source>
</evidence>
<reference evidence="2 3" key="1">
    <citation type="submission" date="2021-01" db="EMBL/GenBank/DDBJ databases">
        <title>Sequencing the genomes of 1000 actinobacteria strains.</title>
        <authorList>
            <person name="Klenk H.-P."/>
        </authorList>
    </citation>
    <scope>NUCLEOTIDE SEQUENCE [LARGE SCALE GENOMIC DNA]</scope>
    <source>
        <strain evidence="2 3">DSM 13057</strain>
    </source>
</reference>
<evidence type="ECO:0000256" key="1">
    <source>
        <dbReference type="SAM" id="Phobius"/>
    </source>
</evidence>
<keyword evidence="1" id="KW-0472">Membrane</keyword>
<evidence type="ECO:0000313" key="3">
    <source>
        <dbReference type="Proteomes" id="UP000776164"/>
    </source>
</evidence>
<organism evidence="2 3">
    <name type="scientific">Subtercola frigoramans</name>
    <dbReference type="NCBI Taxonomy" id="120298"/>
    <lineage>
        <taxon>Bacteria</taxon>
        <taxon>Bacillati</taxon>
        <taxon>Actinomycetota</taxon>
        <taxon>Actinomycetes</taxon>
        <taxon>Micrococcales</taxon>
        <taxon>Microbacteriaceae</taxon>
        <taxon>Subtercola</taxon>
    </lineage>
</organism>
<keyword evidence="1" id="KW-1133">Transmembrane helix</keyword>
<dbReference type="EMBL" id="JAFBBU010000001">
    <property type="protein sequence ID" value="MBM7470449.1"/>
    <property type="molecule type" value="Genomic_DNA"/>
</dbReference>
<sequence>MNSTNRVLNRTLLLLAGLVLIGVGGSAILLAGSQPFADAWRSVAPAATITVESWLRATPLAALGHSWLLAVAAVLLLAAAAILVIFVLRQGGGHTRRLLAAPATIDGSTLVEAGVAEQLLGRAMESRPELLSSRVSTYRVRGQSVLKVSVTCRRGVSPAETARTIENLLASLDEQLGARIAAVIQLSGGFRVRASSSTRLQ</sequence>
<feature type="transmembrane region" description="Helical" evidence="1">
    <location>
        <begin position="67"/>
        <end position="88"/>
    </location>
</feature>
<name>A0ABS2L076_9MICO</name>
<dbReference type="RefSeq" id="WP_205106203.1">
    <property type="nucleotide sequence ID" value="NZ_BAAAHT010000001.1"/>
</dbReference>
<evidence type="ECO:0000313" key="2">
    <source>
        <dbReference type="EMBL" id="MBM7470449.1"/>
    </source>
</evidence>
<gene>
    <name evidence="2" type="ORF">JOE66_000083</name>
</gene>
<keyword evidence="3" id="KW-1185">Reference proteome</keyword>
<accession>A0ABS2L076</accession>